<dbReference type="Pfam" id="PF08282">
    <property type="entry name" value="Hydrolase_3"/>
    <property type="match status" value="1"/>
</dbReference>
<name>A0A9D2T9M6_9FIRM</name>
<dbReference type="Gene3D" id="3.40.50.1000">
    <property type="entry name" value="HAD superfamily/HAD-like"/>
    <property type="match status" value="1"/>
</dbReference>
<organism evidence="1 2">
    <name type="scientific">Candidatus Anaerostipes avistercoris</name>
    <dbReference type="NCBI Taxonomy" id="2838462"/>
    <lineage>
        <taxon>Bacteria</taxon>
        <taxon>Bacillati</taxon>
        <taxon>Bacillota</taxon>
        <taxon>Clostridia</taxon>
        <taxon>Lachnospirales</taxon>
        <taxon>Lachnospiraceae</taxon>
        <taxon>Anaerostipes</taxon>
    </lineage>
</organism>
<dbReference type="AlphaFoldDB" id="A0A9D2T9M6"/>
<dbReference type="EMBL" id="DWWD01000048">
    <property type="protein sequence ID" value="HJC51597.1"/>
    <property type="molecule type" value="Genomic_DNA"/>
</dbReference>
<dbReference type="InterPro" id="IPR023214">
    <property type="entry name" value="HAD_sf"/>
</dbReference>
<dbReference type="GO" id="GO:0016791">
    <property type="term" value="F:phosphatase activity"/>
    <property type="evidence" value="ECO:0007669"/>
    <property type="project" value="UniProtKB-ARBA"/>
</dbReference>
<dbReference type="InterPro" id="IPR000150">
    <property type="entry name" value="Cof"/>
</dbReference>
<reference evidence="1" key="2">
    <citation type="submission" date="2021-04" db="EMBL/GenBank/DDBJ databases">
        <authorList>
            <person name="Gilroy R."/>
        </authorList>
    </citation>
    <scope>NUCLEOTIDE SEQUENCE</scope>
    <source>
        <strain evidence="1">ChiSjej3B21-8574</strain>
    </source>
</reference>
<dbReference type="SFLD" id="SFLDG01144">
    <property type="entry name" value="C2.B.4:_PGP_Like"/>
    <property type="match status" value="1"/>
</dbReference>
<comment type="caution">
    <text evidence="1">The sequence shown here is derived from an EMBL/GenBank/DDBJ whole genome shotgun (WGS) entry which is preliminary data.</text>
</comment>
<dbReference type="SFLD" id="SFLDS00003">
    <property type="entry name" value="Haloacid_Dehalogenase"/>
    <property type="match status" value="1"/>
</dbReference>
<evidence type="ECO:0000313" key="1">
    <source>
        <dbReference type="EMBL" id="HJC51597.1"/>
    </source>
</evidence>
<keyword evidence="1" id="KW-0378">Hydrolase</keyword>
<accession>A0A9D2T9M6</accession>
<gene>
    <name evidence="1" type="ORF">H9754_13670</name>
</gene>
<dbReference type="PANTHER" id="PTHR10000:SF53">
    <property type="entry name" value="5-AMINO-6-(5-PHOSPHO-D-RIBITYLAMINO)URACIL PHOSPHATASE YBJI-RELATED"/>
    <property type="match status" value="1"/>
</dbReference>
<dbReference type="GO" id="GO:0005829">
    <property type="term" value="C:cytosol"/>
    <property type="evidence" value="ECO:0007669"/>
    <property type="project" value="TreeGrafter"/>
</dbReference>
<dbReference type="InterPro" id="IPR036412">
    <property type="entry name" value="HAD-like_sf"/>
</dbReference>
<protein>
    <submittedName>
        <fullName evidence="1">Cof-type HAD-IIB family hydrolase</fullName>
    </submittedName>
</protein>
<proteinExistence type="predicted"/>
<dbReference type="SFLD" id="SFLDG01140">
    <property type="entry name" value="C2.B:_Phosphomannomutase_and_P"/>
    <property type="match status" value="1"/>
</dbReference>
<reference evidence="1" key="1">
    <citation type="journal article" date="2021" name="PeerJ">
        <title>Extensive microbial diversity within the chicken gut microbiome revealed by metagenomics and culture.</title>
        <authorList>
            <person name="Gilroy R."/>
            <person name="Ravi A."/>
            <person name="Getino M."/>
            <person name="Pursley I."/>
            <person name="Horton D.L."/>
            <person name="Alikhan N.F."/>
            <person name="Baker D."/>
            <person name="Gharbi K."/>
            <person name="Hall N."/>
            <person name="Watson M."/>
            <person name="Adriaenssens E.M."/>
            <person name="Foster-Nyarko E."/>
            <person name="Jarju S."/>
            <person name="Secka A."/>
            <person name="Antonio M."/>
            <person name="Oren A."/>
            <person name="Chaudhuri R.R."/>
            <person name="La Ragione R."/>
            <person name="Hildebrand F."/>
            <person name="Pallen M.J."/>
        </authorList>
    </citation>
    <scope>NUCLEOTIDE SEQUENCE</scope>
    <source>
        <strain evidence="1">ChiSjej3B21-8574</strain>
    </source>
</reference>
<dbReference type="NCBIfam" id="TIGR01484">
    <property type="entry name" value="HAD-SF-IIB"/>
    <property type="match status" value="1"/>
</dbReference>
<dbReference type="GO" id="GO:0000287">
    <property type="term" value="F:magnesium ion binding"/>
    <property type="evidence" value="ECO:0007669"/>
    <property type="project" value="TreeGrafter"/>
</dbReference>
<evidence type="ECO:0000313" key="2">
    <source>
        <dbReference type="Proteomes" id="UP000823904"/>
    </source>
</evidence>
<dbReference type="Proteomes" id="UP000823904">
    <property type="component" value="Unassembled WGS sequence"/>
</dbReference>
<dbReference type="CDD" id="cd07518">
    <property type="entry name" value="HAD_YbiV-Like"/>
    <property type="match status" value="1"/>
</dbReference>
<sequence length="268" mass="30515">MQNKIKMVAVDIDGTFMRNDYTYDIPRFQKILARMTSAGCRFVIASGNQYYQLRDLFPECHEELAFVAENGAYVKDRNELIFSADIPKSIVWEVIDICREHPEIKMVLCGADSAYCQRGTVSQDFYDLTAIYYHHLKWVDDFKEVDDQILKFAPTVPEEKTYFYYDMFRETLKGKIEPTTSGHGSVDLILPGCHKASGLDRLAKRWGITPDQCAAFGDSGNDIEMLKYCGYSYAMANADPETKKAARFTCLSNEEDGVLTALEELFPA</sequence>
<dbReference type="InterPro" id="IPR006379">
    <property type="entry name" value="HAD-SF_hydro_IIB"/>
</dbReference>
<dbReference type="PANTHER" id="PTHR10000">
    <property type="entry name" value="PHOSPHOSERINE PHOSPHATASE"/>
    <property type="match status" value="1"/>
</dbReference>
<dbReference type="SUPFAM" id="SSF56784">
    <property type="entry name" value="HAD-like"/>
    <property type="match status" value="1"/>
</dbReference>
<dbReference type="NCBIfam" id="TIGR00099">
    <property type="entry name" value="Cof-subfamily"/>
    <property type="match status" value="1"/>
</dbReference>
<dbReference type="Gene3D" id="3.30.1240.10">
    <property type="match status" value="1"/>
</dbReference>